<dbReference type="InterPro" id="IPR001296">
    <property type="entry name" value="Glyco_trans_1"/>
</dbReference>
<evidence type="ECO:0000259" key="3">
    <source>
        <dbReference type="Pfam" id="PF11997"/>
    </source>
</evidence>
<evidence type="ECO:0000313" key="5">
    <source>
        <dbReference type="Proteomes" id="UP001501842"/>
    </source>
</evidence>
<dbReference type="PANTHER" id="PTHR12526:SF636">
    <property type="entry name" value="BLL3647 PROTEIN"/>
    <property type="match status" value="1"/>
</dbReference>
<keyword evidence="1" id="KW-0808">Transferase</keyword>
<feature type="domain" description="Glycosyl transferase family 1" evidence="2">
    <location>
        <begin position="289"/>
        <end position="445"/>
    </location>
</feature>
<dbReference type="InterPro" id="IPR022622">
    <property type="entry name" value="DUF3492"/>
</dbReference>
<protein>
    <submittedName>
        <fullName evidence="4">GT4 family glycosyltransferase PelF</fullName>
    </submittedName>
</protein>
<evidence type="ECO:0000313" key="4">
    <source>
        <dbReference type="EMBL" id="GAA2733094.1"/>
    </source>
</evidence>
<dbReference type="SUPFAM" id="SSF53756">
    <property type="entry name" value="UDP-Glycosyltransferase/glycogen phosphorylase"/>
    <property type="match status" value="1"/>
</dbReference>
<organism evidence="4 5">
    <name type="scientific">Actinocorallia aurantiaca</name>
    <dbReference type="NCBI Taxonomy" id="46204"/>
    <lineage>
        <taxon>Bacteria</taxon>
        <taxon>Bacillati</taxon>
        <taxon>Actinomycetota</taxon>
        <taxon>Actinomycetes</taxon>
        <taxon>Streptosporangiales</taxon>
        <taxon>Thermomonosporaceae</taxon>
        <taxon>Actinocorallia</taxon>
    </lineage>
</organism>
<accession>A0ABP6GYK8</accession>
<dbReference type="Pfam" id="PF00534">
    <property type="entry name" value="Glycos_transf_1"/>
    <property type="match status" value="1"/>
</dbReference>
<evidence type="ECO:0000259" key="2">
    <source>
        <dbReference type="Pfam" id="PF00534"/>
    </source>
</evidence>
<gene>
    <name evidence="4" type="primary">pelF</name>
    <name evidence="4" type="ORF">GCM10010439_52230</name>
</gene>
<dbReference type="Gene3D" id="3.40.50.2000">
    <property type="entry name" value="Glycogen Phosphorylase B"/>
    <property type="match status" value="2"/>
</dbReference>
<keyword evidence="5" id="KW-1185">Reference proteome</keyword>
<dbReference type="EMBL" id="BAAATZ010000025">
    <property type="protein sequence ID" value="GAA2733094.1"/>
    <property type="molecule type" value="Genomic_DNA"/>
</dbReference>
<feature type="domain" description="DUF3492" evidence="3">
    <location>
        <begin position="1"/>
        <end position="261"/>
    </location>
</feature>
<comment type="caution">
    <text evidence="4">The sequence shown here is derived from an EMBL/GenBank/DDBJ whole genome shotgun (WGS) entry which is preliminary data.</text>
</comment>
<proteinExistence type="predicted"/>
<dbReference type="RefSeq" id="WP_344453765.1">
    <property type="nucleotide sequence ID" value="NZ_BAAATZ010000025.1"/>
</dbReference>
<dbReference type="NCBIfam" id="NF038011">
    <property type="entry name" value="PelF"/>
    <property type="match status" value="1"/>
</dbReference>
<name>A0ABP6GYK8_9ACTN</name>
<dbReference type="InterPro" id="IPR047691">
    <property type="entry name" value="PelF-like"/>
</dbReference>
<evidence type="ECO:0000256" key="1">
    <source>
        <dbReference type="ARBA" id="ARBA00022679"/>
    </source>
</evidence>
<reference evidence="5" key="1">
    <citation type="journal article" date="2019" name="Int. J. Syst. Evol. Microbiol.">
        <title>The Global Catalogue of Microorganisms (GCM) 10K type strain sequencing project: providing services to taxonomists for standard genome sequencing and annotation.</title>
        <authorList>
            <consortium name="The Broad Institute Genomics Platform"/>
            <consortium name="The Broad Institute Genome Sequencing Center for Infectious Disease"/>
            <person name="Wu L."/>
            <person name="Ma J."/>
        </authorList>
    </citation>
    <scope>NUCLEOTIDE SEQUENCE [LARGE SCALE GENOMIC DNA]</scope>
    <source>
        <strain evidence="5">JCM 8201</strain>
    </source>
</reference>
<dbReference type="Proteomes" id="UP001501842">
    <property type="component" value="Unassembled WGS sequence"/>
</dbReference>
<sequence>MNITLVTEGTYPHGHGGVSVWCDQLVRGMPEHTFQVVALTATGTEPLVWDLPSHAKVDAVPLWGAVPAGRAPSGAAAREFTWLCRALFELVLDGGPYRLFSAALRSLHEFAQRESLPAALNGEEAVDTLLKLWGERSLPEGVAPTVHDALTAVSLLEHALRPLSRPAVKGDVTHAVSNGVAVLPAMVAKWTYGTPLCLTEHGIYLRERYIGYGKDYPWVVKAFILGFFRMLCEAGYRAADLVTPGNQYNQRWETRCGADPETIRTVYNGVDPAGFPPAGEEPVRPTLSWAGRVDPIKDLETLIRAFAIVREHRPETRLRLFGGGDTGYRKRCERLAADLGVAGHVTFEGRVENIRDAYVAGTVVMLSSISEGFPYTLIEAMACGRPTVSTDVGGVGEAVKAAPDRQAEECGLVVPPRDPQAMAAAALRLLGDPELRHRMGDAARRKALEFFTVDQAVSSFRGVYRELAGAEDP</sequence>
<dbReference type="Pfam" id="PF11997">
    <property type="entry name" value="DUF3492"/>
    <property type="match status" value="1"/>
</dbReference>
<dbReference type="PANTHER" id="PTHR12526">
    <property type="entry name" value="GLYCOSYLTRANSFERASE"/>
    <property type="match status" value="1"/>
</dbReference>